<reference evidence="2" key="1">
    <citation type="submission" date="2016-03" db="EMBL/GenBank/DDBJ databases">
        <authorList>
            <person name="Berryman E.N."/>
            <person name="Forrest K.M."/>
            <person name="McHale L."/>
            <person name="Wertz A.T."/>
            <person name="Zhuang Z."/>
            <person name="Kasturiarachi N.S."/>
            <person name="Pressimone C.A."/>
            <person name="Schiebel J.G."/>
            <person name="Furbee E.C."/>
            <person name="Grubb S.R."/>
            <person name="Warner M.H."/>
            <person name="Montgomery M.T."/>
            <person name="Garlena R.A."/>
            <person name="Russell D.A."/>
            <person name="Pope W.H."/>
            <person name="Jacobs-Sera D."/>
            <person name="Hendrix R.W."/>
            <person name="Hatfull G.F."/>
        </authorList>
    </citation>
    <scope>NUCLEOTIDE SEQUENCE [LARGE SCALE GENOMIC DNA]</scope>
</reference>
<proteinExistence type="predicted"/>
<organism evidence="1 2">
    <name type="scientific">Gordonia phage BetterKatz</name>
    <dbReference type="NCBI Taxonomy" id="1821551"/>
    <lineage>
        <taxon>Viruses</taxon>
        <taxon>Duplodnaviria</taxon>
        <taxon>Heunggongvirae</taxon>
        <taxon>Uroviricota</taxon>
        <taxon>Caudoviricetes</taxon>
        <taxon>Betterkatzvirus</taxon>
        <taxon>Betterkatzvirus betterkatz</taxon>
    </lineage>
</organism>
<dbReference type="KEGG" id="vg:29125574"/>
<name>A0A142KC11_9CAUD</name>
<dbReference type="OrthoDB" id="12296at10239"/>
<sequence>MAGISQVTKGGPKTFTPASGVTILGGTVVEARAAGRIGPAAAGSLKVLGVALTDALAPEQFPPADTTDALGRTVVSAVPIPTNVAVAYAGTEVRVKFAAAAQFGDRLKAGANGTAVPAAETDDARAIFAVCTDPAGVANGATGLIRIL</sequence>
<dbReference type="Proteomes" id="UP000203938">
    <property type="component" value="Segment"/>
</dbReference>
<dbReference type="GeneID" id="29125574"/>
<accession>A0A142KC11</accession>
<evidence type="ECO:0000313" key="1">
    <source>
        <dbReference type="EMBL" id="AMS03644.1"/>
    </source>
</evidence>
<evidence type="ECO:0000313" key="2">
    <source>
        <dbReference type="Proteomes" id="UP000203938"/>
    </source>
</evidence>
<gene>
    <name evidence="1" type="primary">9</name>
    <name evidence="1" type="ORF">SEA_BETTERKATZ_9</name>
</gene>
<dbReference type="EMBL" id="KU963261">
    <property type="protein sequence ID" value="AMS03644.1"/>
    <property type="molecule type" value="Genomic_DNA"/>
</dbReference>
<dbReference type="RefSeq" id="YP_009302766.1">
    <property type="nucleotide sequence ID" value="NC_031247.1"/>
</dbReference>
<keyword evidence="2" id="KW-1185">Reference proteome</keyword>
<protein>
    <submittedName>
        <fullName evidence="1">Scaffolding protein</fullName>
    </submittedName>
</protein>